<dbReference type="InterPro" id="IPR025049">
    <property type="entry name" value="Mfa-like_1"/>
</dbReference>
<reference evidence="2 3" key="1">
    <citation type="submission" date="2024-03" db="EMBL/GenBank/DDBJ databases">
        <title>Human intestinal bacterial collection.</title>
        <authorList>
            <person name="Pauvert C."/>
            <person name="Hitch T.C.A."/>
            <person name="Clavel T."/>
        </authorList>
    </citation>
    <scope>NUCLEOTIDE SEQUENCE [LARGE SCALE GENOMIC DNA]</scope>
    <source>
        <strain evidence="2 3">CLA-KB-H122</strain>
    </source>
</reference>
<sequence length="354" mass="37112">MKKLYVPVLALLTLASCSKSELANRPVVENDMVEIMATSKALTIETRAPFEGQIADGNNLTAVVLGSTTSGDYTETIPRYCDGEMTFADNTTAASFATPQYYPVSDAPIFLCALYPTALADWKDIATTAKYTFDGKTDVMAAAEVSGKKSTAMAGTVPSFTFNHLLTKLIVKVKADGDAAVGVWGDITGISLVKANNGDVFDTAEVTLATGAAATGTAATGTAFSNAAANGMAFYRIDAAAYTDNAVDDADNKIALTTTAEEAAYSLVAPIIAENGVKHFALKVDTKLGETVTTKEVSFDLYKAKVGEEDPAVFSGDTQGKAFEITLTFKATEIVATATVTDWVKGGNTEVPIQ</sequence>
<feature type="signal peptide" evidence="1">
    <location>
        <begin position="1"/>
        <end position="23"/>
    </location>
</feature>
<keyword evidence="1" id="KW-0732">Signal</keyword>
<organism evidence="2 3">
    <name type="scientific">Alistipes intestinihominis</name>
    <dbReference type="NCBI Taxonomy" id="3133172"/>
    <lineage>
        <taxon>Bacteria</taxon>
        <taxon>Pseudomonadati</taxon>
        <taxon>Bacteroidota</taxon>
        <taxon>Bacteroidia</taxon>
        <taxon>Bacteroidales</taxon>
        <taxon>Rikenellaceae</taxon>
        <taxon>Alistipes</taxon>
    </lineage>
</organism>
<dbReference type="PROSITE" id="PS51257">
    <property type="entry name" value="PROKAR_LIPOPROTEIN"/>
    <property type="match status" value="1"/>
</dbReference>
<evidence type="ECO:0000313" key="3">
    <source>
        <dbReference type="Proteomes" id="UP001460202"/>
    </source>
</evidence>
<dbReference type="EMBL" id="JBBMFL010000011">
    <property type="protein sequence ID" value="MEQ2545265.1"/>
    <property type="molecule type" value="Genomic_DNA"/>
</dbReference>
<protein>
    <submittedName>
        <fullName evidence="2">Fimbrillin family protein</fullName>
    </submittedName>
</protein>
<proteinExistence type="predicted"/>
<dbReference type="Pfam" id="PF13149">
    <property type="entry name" value="Mfa_like_1"/>
    <property type="match status" value="1"/>
</dbReference>
<comment type="caution">
    <text evidence="2">The sequence shown here is derived from an EMBL/GenBank/DDBJ whole genome shotgun (WGS) entry which is preliminary data.</text>
</comment>
<dbReference type="Proteomes" id="UP001460202">
    <property type="component" value="Unassembled WGS sequence"/>
</dbReference>
<keyword evidence="3" id="KW-1185">Reference proteome</keyword>
<gene>
    <name evidence="2" type="ORF">WMO46_09930</name>
</gene>
<evidence type="ECO:0000313" key="2">
    <source>
        <dbReference type="EMBL" id="MEQ2545265.1"/>
    </source>
</evidence>
<accession>A0ABV1GXZ8</accession>
<evidence type="ECO:0000256" key="1">
    <source>
        <dbReference type="SAM" id="SignalP"/>
    </source>
</evidence>
<feature type="chain" id="PRO_5045256356" evidence="1">
    <location>
        <begin position="24"/>
        <end position="354"/>
    </location>
</feature>
<dbReference type="RefSeq" id="WP_349094289.1">
    <property type="nucleotide sequence ID" value="NZ_JBBMFL010000011.1"/>
</dbReference>
<name>A0ABV1GXZ8_9BACT</name>
<dbReference type="CDD" id="cd13120">
    <property type="entry name" value="BF2867_like_N"/>
    <property type="match status" value="1"/>
</dbReference>